<dbReference type="AlphaFoldDB" id="A0A913ZXL6"/>
<organism evidence="2 3">
    <name type="scientific">Patiria miniata</name>
    <name type="common">Bat star</name>
    <name type="synonym">Asterina miniata</name>
    <dbReference type="NCBI Taxonomy" id="46514"/>
    <lineage>
        <taxon>Eukaryota</taxon>
        <taxon>Metazoa</taxon>
        <taxon>Echinodermata</taxon>
        <taxon>Eleutherozoa</taxon>
        <taxon>Asterozoa</taxon>
        <taxon>Asteroidea</taxon>
        <taxon>Valvatacea</taxon>
        <taxon>Valvatida</taxon>
        <taxon>Asterinidae</taxon>
        <taxon>Patiria</taxon>
    </lineage>
</organism>
<feature type="domain" description="Endonuclease/exonuclease/phosphatase" evidence="1">
    <location>
        <begin position="14"/>
        <end position="219"/>
    </location>
</feature>
<sequence>MECPDPTRQKQSGRTALVARELARYKVDIAALSETRLSDKGQLTETGSGYTFFWCGRSSEERREAGVGFAIKTEHVKKLASIPEGINDRLMKIKLPLWRGRTATLISAYAPTMTNPEEIKDRFYEELDTLISAVPQTEKLIVLGDFNARVGTDSTTWDWVLGRHGVGKCNCNGLLLLGTCASHDLSITNTMFRLPTRNKTSWMHPRSRHWHLIDFVTVRERDRRDVRVTKAMCGTDCWTDHRLIISKMNLHIQP</sequence>
<name>A0A913ZXL6_PATMI</name>
<dbReference type="InterPro" id="IPR027124">
    <property type="entry name" value="Swc5/CFDP1/2"/>
</dbReference>
<dbReference type="GeneID" id="119728044"/>
<dbReference type="OMA" id="MSINIME"/>
<dbReference type="PANTHER" id="PTHR23227:SF84">
    <property type="entry name" value="ENDONUCLEASE_EXONUCLEASE_PHOSPHATASE DOMAIN-CONTAINING PROTEIN"/>
    <property type="match status" value="1"/>
</dbReference>
<dbReference type="EnsemblMetazoa" id="XM_038200122.1">
    <property type="protein sequence ID" value="XP_038056050.1"/>
    <property type="gene ID" value="LOC119728044"/>
</dbReference>
<dbReference type="InterPro" id="IPR005135">
    <property type="entry name" value="Endo/exonuclease/phosphatase"/>
</dbReference>
<dbReference type="OrthoDB" id="10055461at2759"/>
<evidence type="ECO:0000313" key="3">
    <source>
        <dbReference type="Proteomes" id="UP000887568"/>
    </source>
</evidence>
<keyword evidence="3" id="KW-1185">Reference proteome</keyword>
<dbReference type="GO" id="GO:0003824">
    <property type="term" value="F:catalytic activity"/>
    <property type="evidence" value="ECO:0007669"/>
    <property type="project" value="InterPro"/>
</dbReference>
<dbReference type="InterPro" id="IPR036691">
    <property type="entry name" value="Endo/exonu/phosph_ase_sf"/>
</dbReference>
<protein>
    <recommendedName>
        <fullName evidence="1">Endonuclease/exonuclease/phosphatase domain-containing protein</fullName>
    </recommendedName>
</protein>
<dbReference type="PANTHER" id="PTHR23227">
    <property type="entry name" value="BUCENTAUR RELATED"/>
    <property type="match status" value="1"/>
</dbReference>
<proteinExistence type="predicted"/>
<dbReference type="RefSeq" id="XP_038056050.1">
    <property type="nucleotide sequence ID" value="XM_038200122.1"/>
</dbReference>
<accession>A0A913ZXL6</accession>
<reference evidence="2" key="1">
    <citation type="submission" date="2022-11" db="UniProtKB">
        <authorList>
            <consortium name="EnsemblMetazoa"/>
        </authorList>
    </citation>
    <scope>IDENTIFICATION</scope>
</reference>
<evidence type="ECO:0000313" key="2">
    <source>
        <dbReference type="EnsemblMetazoa" id="XP_038056050.1"/>
    </source>
</evidence>
<evidence type="ECO:0000259" key="1">
    <source>
        <dbReference type="Pfam" id="PF03372"/>
    </source>
</evidence>
<dbReference type="Gene3D" id="3.60.10.10">
    <property type="entry name" value="Endonuclease/exonuclease/phosphatase"/>
    <property type="match status" value="1"/>
</dbReference>
<dbReference type="Proteomes" id="UP000887568">
    <property type="component" value="Unplaced"/>
</dbReference>
<dbReference type="SUPFAM" id="SSF56219">
    <property type="entry name" value="DNase I-like"/>
    <property type="match status" value="1"/>
</dbReference>
<dbReference type="Pfam" id="PF03372">
    <property type="entry name" value="Exo_endo_phos"/>
    <property type="match status" value="1"/>
</dbReference>
<dbReference type="CDD" id="cd09076">
    <property type="entry name" value="L1-EN"/>
    <property type="match status" value="1"/>
</dbReference>